<proteinExistence type="predicted"/>
<evidence type="ECO:0000313" key="1">
    <source>
        <dbReference type="EMBL" id="KDR22843.1"/>
    </source>
</evidence>
<dbReference type="EMBL" id="KK852483">
    <property type="protein sequence ID" value="KDR22843.1"/>
    <property type="molecule type" value="Genomic_DNA"/>
</dbReference>
<protein>
    <submittedName>
        <fullName evidence="1">Uncharacterized protein</fullName>
    </submittedName>
</protein>
<gene>
    <name evidence="1" type="ORF">L798_00160</name>
</gene>
<dbReference type="AlphaFoldDB" id="A0A067RII0"/>
<dbReference type="InParanoid" id="A0A067RII0"/>
<organism evidence="1 2">
    <name type="scientific">Zootermopsis nevadensis</name>
    <name type="common">Dampwood termite</name>
    <dbReference type="NCBI Taxonomy" id="136037"/>
    <lineage>
        <taxon>Eukaryota</taxon>
        <taxon>Metazoa</taxon>
        <taxon>Ecdysozoa</taxon>
        <taxon>Arthropoda</taxon>
        <taxon>Hexapoda</taxon>
        <taxon>Insecta</taxon>
        <taxon>Pterygota</taxon>
        <taxon>Neoptera</taxon>
        <taxon>Polyneoptera</taxon>
        <taxon>Dictyoptera</taxon>
        <taxon>Blattodea</taxon>
        <taxon>Blattoidea</taxon>
        <taxon>Termitoidae</taxon>
        <taxon>Termopsidae</taxon>
        <taxon>Zootermopsis</taxon>
    </lineage>
</organism>
<sequence>MERTPPPNVASHFHHQPLLSPPAVCANYHRHTCYSLPPLRNAGHIKYQKLLPNKRSHRFHFPHFRLEIDQNNKINKPQKNIHSTQISRDSITFTARENITFESQSCLADVSKFSRMTNEDY</sequence>
<evidence type="ECO:0000313" key="2">
    <source>
        <dbReference type="Proteomes" id="UP000027135"/>
    </source>
</evidence>
<accession>A0A067RII0</accession>
<keyword evidence="2" id="KW-1185">Reference proteome</keyword>
<reference evidence="1 2" key="1">
    <citation type="journal article" date="2014" name="Nat. Commun.">
        <title>Molecular traces of alternative social organization in a termite genome.</title>
        <authorList>
            <person name="Terrapon N."/>
            <person name="Li C."/>
            <person name="Robertson H.M."/>
            <person name="Ji L."/>
            <person name="Meng X."/>
            <person name="Booth W."/>
            <person name="Chen Z."/>
            <person name="Childers C.P."/>
            <person name="Glastad K.M."/>
            <person name="Gokhale K."/>
            <person name="Gowin J."/>
            <person name="Gronenberg W."/>
            <person name="Hermansen R.A."/>
            <person name="Hu H."/>
            <person name="Hunt B.G."/>
            <person name="Huylmans A.K."/>
            <person name="Khalil S.M."/>
            <person name="Mitchell R.D."/>
            <person name="Munoz-Torres M.C."/>
            <person name="Mustard J.A."/>
            <person name="Pan H."/>
            <person name="Reese J.T."/>
            <person name="Scharf M.E."/>
            <person name="Sun F."/>
            <person name="Vogel H."/>
            <person name="Xiao J."/>
            <person name="Yang W."/>
            <person name="Yang Z."/>
            <person name="Yang Z."/>
            <person name="Zhou J."/>
            <person name="Zhu J."/>
            <person name="Brent C.S."/>
            <person name="Elsik C.G."/>
            <person name="Goodisman M.A."/>
            <person name="Liberles D.A."/>
            <person name="Roe R.M."/>
            <person name="Vargo E.L."/>
            <person name="Vilcinskas A."/>
            <person name="Wang J."/>
            <person name="Bornberg-Bauer E."/>
            <person name="Korb J."/>
            <person name="Zhang G."/>
            <person name="Liebig J."/>
        </authorList>
    </citation>
    <scope>NUCLEOTIDE SEQUENCE [LARGE SCALE GENOMIC DNA]</scope>
    <source>
        <tissue evidence="1">Whole organism</tissue>
    </source>
</reference>
<dbReference type="Proteomes" id="UP000027135">
    <property type="component" value="Unassembled WGS sequence"/>
</dbReference>
<name>A0A067RII0_ZOONE</name>